<accession>A0A645E1M3</accession>
<comment type="caution">
    <text evidence="1">The sequence shown here is derived from an EMBL/GenBank/DDBJ whole genome shotgun (WGS) entry which is preliminary data.</text>
</comment>
<name>A0A645E1M3_9ZZZZ</name>
<evidence type="ECO:0000313" key="1">
    <source>
        <dbReference type="EMBL" id="MPM95461.1"/>
    </source>
</evidence>
<dbReference type="EMBL" id="VSSQ01041951">
    <property type="protein sequence ID" value="MPM95461.1"/>
    <property type="molecule type" value="Genomic_DNA"/>
</dbReference>
<dbReference type="AlphaFoldDB" id="A0A645E1M3"/>
<organism evidence="1">
    <name type="scientific">bioreactor metagenome</name>
    <dbReference type="NCBI Taxonomy" id="1076179"/>
    <lineage>
        <taxon>unclassified sequences</taxon>
        <taxon>metagenomes</taxon>
        <taxon>ecological metagenomes</taxon>
    </lineage>
</organism>
<reference evidence="1" key="1">
    <citation type="submission" date="2019-08" db="EMBL/GenBank/DDBJ databases">
        <authorList>
            <person name="Kucharzyk K."/>
            <person name="Murdoch R.W."/>
            <person name="Higgins S."/>
            <person name="Loffler F."/>
        </authorList>
    </citation>
    <scope>NUCLEOTIDE SEQUENCE</scope>
</reference>
<proteinExistence type="predicted"/>
<protein>
    <submittedName>
        <fullName evidence="1">Uncharacterized protein</fullName>
    </submittedName>
</protein>
<sequence length="146" mass="16562">MPFSSSSATKTVVFPIPVLTNMKAKILVAGIPLSNAKNTTDCSIINRPPWNPSTRSSRRQLRSLFLLHQSLNQNLQIQLMLPGGMGLSPRWQKWLSARILLVPARRPRRKKKSLLCRKFLKAMWLSIRASVMVQLLSLIRLADTFV</sequence>
<gene>
    <name evidence="1" type="ORF">SDC9_142615</name>
</gene>